<gene>
    <name evidence="1" type="ORF">TanjilG_13799</name>
</gene>
<dbReference type="EMBL" id="CM007377">
    <property type="protein sequence ID" value="OIV94182.1"/>
    <property type="molecule type" value="Genomic_DNA"/>
</dbReference>
<accession>A0A1J7G1J6</accession>
<organism evidence="1 2">
    <name type="scientific">Lupinus angustifolius</name>
    <name type="common">Narrow-leaved blue lupine</name>
    <dbReference type="NCBI Taxonomy" id="3871"/>
    <lineage>
        <taxon>Eukaryota</taxon>
        <taxon>Viridiplantae</taxon>
        <taxon>Streptophyta</taxon>
        <taxon>Embryophyta</taxon>
        <taxon>Tracheophyta</taxon>
        <taxon>Spermatophyta</taxon>
        <taxon>Magnoliopsida</taxon>
        <taxon>eudicotyledons</taxon>
        <taxon>Gunneridae</taxon>
        <taxon>Pentapetalae</taxon>
        <taxon>rosids</taxon>
        <taxon>fabids</taxon>
        <taxon>Fabales</taxon>
        <taxon>Fabaceae</taxon>
        <taxon>Papilionoideae</taxon>
        <taxon>50 kb inversion clade</taxon>
        <taxon>genistoids sensu lato</taxon>
        <taxon>core genistoids</taxon>
        <taxon>Genisteae</taxon>
        <taxon>Lupinus</taxon>
    </lineage>
</organism>
<protein>
    <submittedName>
        <fullName evidence="1">Uncharacterized protein</fullName>
    </submittedName>
</protein>
<evidence type="ECO:0000313" key="2">
    <source>
        <dbReference type="Proteomes" id="UP000188354"/>
    </source>
</evidence>
<evidence type="ECO:0000313" key="1">
    <source>
        <dbReference type="EMBL" id="OIV94182.1"/>
    </source>
</evidence>
<name>A0A1J7G1J6_LUPAN</name>
<dbReference type="Gramene" id="OIV94182">
    <property type="protein sequence ID" value="OIV94182"/>
    <property type="gene ID" value="TanjilG_13799"/>
</dbReference>
<keyword evidence="2" id="KW-1185">Reference proteome</keyword>
<reference evidence="1 2" key="1">
    <citation type="journal article" date="2017" name="Plant Biotechnol. J.">
        <title>A comprehensive draft genome sequence for lupin (Lupinus angustifolius), an emerging health food: insights into plant-microbe interactions and legume evolution.</title>
        <authorList>
            <person name="Hane J.K."/>
            <person name="Ming Y."/>
            <person name="Kamphuis L.G."/>
            <person name="Nelson M.N."/>
            <person name="Garg G."/>
            <person name="Atkins C.A."/>
            <person name="Bayer P.E."/>
            <person name="Bravo A."/>
            <person name="Bringans S."/>
            <person name="Cannon S."/>
            <person name="Edwards D."/>
            <person name="Foley R."/>
            <person name="Gao L.L."/>
            <person name="Harrison M.J."/>
            <person name="Huang W."/>
            <person name="Hurgobin B."/>
            <person name="Li S."/>
            <person name="Liu C.W."/>
            <person name="McGrath A."/>
            <person name="Morahan G."/>
            <person name="Murray J."/>
            <person name="Weller J."/>
            <person name="Jian J."/>
            <person name="Singh K.B."/>
        </authorList>
    </citation>
    <scope>NUCLEOTIDE SEQUENCE [LARGE SCALE GENOMIC DNA]</scope>
    <source>
        <strain evidence="2">cv. Tanjil</strain>
        <tissue evidence="1">Whole plant</tissue>
    </source>
</reference>
<dbReference type="Proteomes" id="UP000188354">
    <property type="component" value="Chromosome LG17"/>
</dbReference>
<dbReference type="AlphaFoldDB" id="A0A1J7G1J6"/>
<sequence>MSVAWLSHPSFEDQIRCSWSPLLNWNDNISNLQMKLRIWNKEVLGNIIARKKVLLRRLNGITRKLAHGSNDFLEQWVEYDTDLREEELFWF</sequence>
<proteinExistence type="predicted"/>